<organism evidence="1 2">
    <name type="scientific">Sphingomonas insulae</name>
    <dbReference type="NCBI Taxonomy" id="424800"/>
    <lineage>
        <taxon>Bacteria</taxon>
        <taxon>Pseudomonadati</taxon>
        <taxon>Pseudomonadota</taxon>
        <taxon>Alphaproteobacteria</taxon>
        <taxon>Sphingomonadales</taxon>
        <taxon>Sphingomonadaceae</taxon>
        <taxon>Sphingomonas</taxon>
    </lineage>
</organism>
<gene>
    <name evidence="1" type="ORF">GCM10009102_24990</name>
</gene>
<evidence type="ECO:0000313" key="1">
    <source>
        <dbReference type="EMBL" id="GAA0672673.1"/>
    </source>
</evidence>
<evidence type="ECO:0000313" key="2">
    <source>
        <dbReference type="Proteomes" id="UP001500238"/>
    </source>
</evidence>
<name>A0ABP3T4D4_9SPHN</name>
<sequence length="221" mass="24191">MRAMTNSLLPPNATRLERALEAGAGRLTPIVTPAESIDDPATCPAELLPWLAWGLSVDAWDAEWSEADKRSAVATSIEMHRRKGTRLSVETVVARFDQLAHLVEWHQASPRRPAHTFDVVLPMVTPAGIAPGGRRAQAAFTDAIIREVARVKPLHEHMRMVQQIDAAGAVGLQATLRVLAYLRDDAVMTIDTSPDWAAYLQTEDGEPIEDADTGAYLDTRP</sequence>
<dbReference type="Proteomes" id="UP001500238">
    <property type="component" value="Unassembled WGS sequence"/>
</dbReference>
<comment type="caution">
    <text evidence="1">The sequence shown here is derived from an EMBL/GenBank/DDBJ whole genome shotgun (WGS) entry which is preliminary data.</text>
</comment>
<dbReference type="Pfam" id="PF09684">
    <property type="entry name" value="Tail_P2_I"/>
    <property type="match status" value="1"/>
</dbReference>
<dbReference type="EMBL" id="BAAAES010000009">
    <property type="protein sequence ID" value="GAA0672673.1"/>
    <property type="molecule type" value="Genomic_DNA"/>
</dbReference>
<proteinExistence type="predicted"/>
<dbReference type="NCBIfam" id="TIGR01634">
    <property type="entry name" value="tail_P2_I"/>
    <property type="match status" value="1"/>
</dbReference>
<protein>
    <submittedName>
        <fullName evidence="1">Phage tail protein I</fullName>
    </submittedName>
</protein>
<keyword evidence="2" id="KW-1185">Reference proteome</keyword>
<accession>A0ABP3T4D4</accession>
<dbReference type="InterPro" id="IPR006521">
    <property type="entry name" value="Tail_protein_I"/>
</dbReference>
<reference evidence="2" key="1">
    <citation type="journal article" date="2019" name="Int. J. Syst. Evol. Microbiol.">
        <title>The Global Catalogue of Microorganisms (GCM) 10K type strain sequencing project: providing services to taxonomists for standard genome sequencing and annotation.</title>
        <authorList>
            <consortium name="The Broad Institute Genomics Platform"/>
            <consortium name="The Broad Institute Genome Sequencing Center for Infectious Disease"/>
            <person name="Wu L."/>
            <person name="Ma J."/>
        </authorList>
    </citation>
    <scope>NUCLEOTIDE SEQUENCE [LARGE SCALE GENOMIC DNA]</scope>
    <source>
        <strain evidence="2">JCM 14603</strain>
    </source>
</reference>